<keyword evidence="4" id="KW-0808">Transferase</keyword>
<feature type="region of interest" description="Disordered" evidence="5">
    <location>
        <begin position="245"/>
        <end position="267"/>
    </location>
</feature>
<dbReference type="GO" id="GO:0003723">
    <property type="term" value="F:RNA binding"/>
    <property type="evidence" value="ECO:0007669"/>
    <property type="project" value="InterPro"/>
</dbReference>
<dbReference type="AlphaFoldDB" id="A0A9D3RUU6"/>
<keyword evidence="8" id="KW-1185">Reference proteome</keyword>
<dbReference type="GO" id="GO:0008173">
    <property type="term" value="F:RNA methyltransferase activity"/>
    <property type="evidence" value="ECO:0007669"/>
    <property type="project" value="InterPro"/>
</dbReference>
<dbReference type="InterPro" id="IPR029064">
    <property type="entry name" value="Ribosomal_eL30-like_sf"/>
</dbReference>
<evidence type="ECO:0000256" key="4">
    <source>
        <dbReference type="ARBA" id="ARBA00022679"/>
    </source>
</evidence>
<gene>
    <name evidence="7" type="ORF">ANANG_G00156250</name>
</gene>
<accession>A0A9D3RUU6</accession>
<protein>
    <recommendedName>
        <fullName evidence="6">RNA 2-O ribose methyltransferase substrate binding domain-containing protein</fullName>
    </recommendedName>
</protein>
<keyword evidence="2" id="KW-0698">rRNA processing</keyword>
<keyword evidence="3" id="KW-0489">Methyltransferase</keyword>
<dbReference type="GO" id="GO:0005737">
    <property type="term" value="C:cytoplasm"/>
    <property type="evidence" value="ECO:0007669"/>
    <property type="project" value="UniProtKB-ARBA"/>
</dbReference>
<evidence type="ECO:0000256" key="1">
    <source>
        <dbReference type="ARBA" id="ARBA00007228"/>
    </source>
</evidence>
<dbReference type="GO" id="GO:0006364">
    <property type="term" value="P:rRNA processing"/>
    <property type="evidence" value="ECO:0007669"/>
    <property type="project" value="UniProtKB-KW"/>
</dbReference>
<dbReference type="SUPFAM" id="SSF75217">
    <property type="entry name" value="alpha/beta knot"/>
    <property type="match status" value="1"/>
</dbReference>
<dbReference type="PANTHER" id="PTHR43191:SF2">
    <property type="entry name" value="RRNA METHYLTRANSFERASE 3, MITOCHONDRIAL"/>
    <property type="match status" value="1"/>
</dbReference>
<dbReference type="Gene3D" id="3.40.1280.10">
    <property type="match status" value="1"/>
</dbReference>
<evidence type="ECO:0000256" key="3">
    <source>
        <dbReference type="ARBA" id="ARBA00022603"/>
    </source>
</evidence>
<comment type="similarity">
    <text evidence="1">Belongs to the class IV-like SAM-binding methyltransferase superfamily. RNA methyltransferase TrmH family.</text>
</comment>
<dbReference type="Gene3D" id="3.30.1330.30">
    <property type="match status" value="1"/>
</dbReference>
<reference evidence="7" key="1">
    <citation type="submission" date="2021-01" db="EMBL/GenBank/DDBJ databases">
        <title>A chromosome-scale assembly of European eel, Anguilla anguilla.</title>
        <authorList>
            <person name="Henkel C."/>
            <person name="Jong-Raadsen S.A."/>
            <person name="Dufour S."/>
            <person name="Weltzien F.-A."/>
            <person name="Palstra A.P."/>
            <person name="Pelster B."/>
            <person name="Spaink H.P."/>
            <person name="Van Den Thillart G.E."/>
            <person name="Jansen H."/>
            <person name="Zahm M."/>
            <person name="Klopp C."/>
            <person name="Cedric C."/>
            <person name="Louis A."/>
            <person name="Berthelot C."/>
            <person name="Parey E."/>
            <person name="Roest Crollius H."/>
            <person name="Montfort J."/>
            <person name="Robinson-Rechavi M."/>
            <person name="Bucao C."/>
            <person name="Bouchez O."/>
            <person name="Gislard M."/>
            <person name="Lluch J."/>
            <person name="Milhes M."/>
            <person name="Lampietro C."/>
            <person name="Lopez Roques C."/>
            <person name="Donnadieu C."/>
            <person name="Braasch I."/>
            <person name="Desvignes T."/>
            <person name="Postlethwait J."/>
            <person name="Bobe J."/>
            <person name="Guiguen Y."/>
            <person name="Dirks R."/>
        </authorList>
    </citation>
    <scope>NUCLEOTIDE SEQUENCE</scope>
    <source>
        <strain evidence="7">Tag_6206</strain>
        <tissue evidence="7">Liver</tissue>
    </source>
</reference>
<dbReference type="Pfam" id="PF00588">
    <property type="entry name" value="SpoU_methylase"/>
    <property type="match status" value="2"/>
</dbReference>
<dbReference type="PANTHER" id="PTHR43191">
    <property type="entry name" value="RRNA METHYLTRANSFERASE 3"/>
    <property type="match status" value="1"/>
</dbReference>
<evidence type="ECO:0000256" key="2">
    <source>
        <dbReference type="ARBA" id="ARBA00022552"/>
    </source>
</evidence>
<dbReference type="InterPro" id="IPR051259">
    <property type="entry name" value="rRNA_Methyltransferase"/>
</dbReference>
<dbReference type="InterPro" id="IPR029028">
    <property type="entry name" value="Alpha/beta_knot_MTases"/>
</dbReference>
<evidence type="ECO:0000313" key="8">
    <source>
        <dbReference type="Proteomes" id="UP001044222"/>
    </source>
</evidence>
<dbReference type="GO" id="GO:0032259">
    <property type="term" value="P:methylation"/>
    <property type="evidence" value="ECO:0007669"/>
    <property type="project" value="UniProtKB-KW"/>
</dbReference>
<comment type="caution">
    <text evidence="7">The sequence shown here is derived from an EMBL/GenBank/DDBJ whole genome shotgun (WGS) entry which is preliminary data.</text>
</comment>
<dbReference type="SUPFAM" id="SSF55315">
    <property type="entry name" value="L30e-like"/>
    <property type="match status" value="1"/>
</dbReference>
<dbReference type="InterPro" id="IPR013123">
    <property type="entry name" value="SpoU_subst-bd"/>
</dbReference>
<sequence length="390" mass="43174">MKSGGKNKQKTEINEFVNSDVWRDPKRSVKATTDKISVDDELAGLRYEKAFPGDKRLARAVSVARSRKFREQQGKVLLEGKRLICDALAAGGIPQILFFSTVERLRELPLEQLRRASLVKVKFEDIKMWSDLVTPQGVMAIFARPDASRLVFPPEQRNQSVPLYLICDNVRDPGNVGTILRCAAAAGCQSVLLTKGCVDVWEPKVLRAAMGAHFRVPIIPNLDWEVIPKYLPTTVTVHLADNCSGTETDGDKGSSGPPKKAGDYGWVSSRPNRKNMRYEEYGAEYESDSDEEEEEERPKLSLPAVESQLYHANWVQSHTALVIGGETHGLSLEALQLAERTDGRRLCVPMVTGVDSLNCAIAAGIILYEGKRQLTILAGQAGEKSRIKMP</sequence>
<feature type="domain" description="RNA 2-O ribose methyltransferase substrate binding" evidence="6">
    <location>
        <begin position="77"/>
        <end position="148"/>
    </location>
</feature>
<evidence type="ECO:0000259" key="6">
    <source>
        <dbReference type="SMART" id="SM00967"/>
    </source>
</evidence>
<dbReference type="InterPro" id="IPR001537">
    <property type="entry name" value="SpoU_MeTrfase"/>
</dbReference>
<dbReference type="Proteomes" id="UP001044222">
    <property type="component" value="Chromosome 8"/>
</dbReference>
<evidence type="ECO:0000256" key="5">
    <source>
        <dbReference type="SAM" id="MobiDB-lite"/>
    </source>
</evidence>
<organism evidence="7 8">
    <name type="scientific">Anguilla anguilla</name>
    <name type="common">European freshwater eel</name>
    <name type="synonym">Muraena anguilla</name>
    <dbReference type="NCBI Taxonomy" id="7936"/>
    <lineage>
        <taxon>Eukaryota</taxon>
        <taxon>Metazoa</taxon>
        <taxon>Chordata</taxon>
        <taxon>Craniata</taxon>
        <taxon>Vertebrata</taxon>
        <taxon>Euteleostomi</taxon>
        <taxon>Actinopterygii</taxon>
        <taxon>Neopterygii</taxon>
        <taxon>Teleostei</taxon>
        <taxon>Anguilliformes</taxon>
        <taxon>Anguillidae</taxon>
        <taxon>Anguilla</taxon>
    </lineage>
</organism>
<dbReference type="EMBL" id="JAFIRN010000008">
    <property type="protein sequence ID" value="KAG5843943.1"/>
    <property type="molecule type" value="Genomic_DNA"/>
</dbReference>
<dbReference type="SMART" id="SM00967">
    <property type="entry name" value="SpoU_sub_bind"/>
    <property type="match status" value="1"/>
</dbReference>
<name>A0A9D3RUU6_ANGAN</name>
<dbReference type="Pfam" id="PF22435">
    <property type="entry name" value="MRM3-like_sub_bind"/>
    <property type="match status" value="1"/>
</dbReference>
<proteinExistence type="inferred from homology"/>
<dbReference type="InterPro" id="IPR029026">
    <property type="entry name" value="tRNA_m1G_MTases_N"/>
</dbReference>
<dbReference type="InterPro" id="IPR053888">
    <property type="entry name" value="MRM3-like_sub_bind"/>
</dbReference>
<evidence type="ECO:0000313" key="7">
    <source>
        <dbReference type="EMBL" id="KAG5843943.1"/>
    </source>
</evidence>
<dbReference type="CDD" id="cd18106">
    <property type="entry name" value="SpoU-like_RNMTL1"/>
    <property type="match status" value="1"/>
</dbReference>